<sequence>MKLLFVFAILVITVYAKDDYGEKEFAKRLLEDCEHLNQKTLSLIEDYERHQKGHLLETVKHEAEMIKPLIDELKKDSEETDSLKQISRLHVIEERSFYRENRISEEMEIVQEIIFDYKSRQMTVGQVIERAKMLVEIVSEALENNQVTQRNQEPVQFELQLLNKMIKLLETEDHNIIAVTDEERLARIEKSLHQLIKNLQPIPTPTTPVPTTTEPSTTESSTTGSPTTGSSTTGSSTTESSTTGSSTTGSSTTESPTTASSTTEPSTTESSTTGSPTTGSSTTGSSTTESPTTGSSTTGSSTTESPTTGSSTTGSSTTESPTTGSPTTGSSTTGSSTTESPTTVSPTTGSSTSTRKDENLHTTESP</sequence>
<feature type="signal peptide" evidence="2">
    <location>
        <begin position="1"/>
        <end position="16"/>
    </location>
</feature>
<dbReference type="PANTHER" id="PTHR37000">
    <property type="entry name" value="MUCIN-22"/>
    <property type="match status" value="1"/>
</dbReference>
<feature type="compositionally biased region" description="Basic and acidic residues" evidence="1">
    <location>
        <begin position="354"/>
        <end position="366"/>
    </location>
</feature>
<evidence type="ECO:0000313" key="3">
    <source>
        <dbReference type="EMBL" id="KAH9415981.1"/>
    </source>
</evidence>
<reference evidence="3 4" key="1">
    <citation type="journal article" date="2018" name="J. Allergy Clin. Immunol.">
        <title>High-quality assembly of Dermatophagoides pteronyssinus genome and transcriptome reveals a wide range of novel allergens.</title>
        <authorList>
            <person name="Liu X.Y."/>
            <person name="Yang K.Y."/>
            <person name="Wang M.Q."/>
            <person name="Kwok J.S."/>
            <person name="Zeng X."/>
            <person name="Yang Z."/>
            <person name="Xiao X.J."/>
            <person name="Lau C.P."/>
            <person name="Li Y."/>
            <person name="Huang Z.M."/>
            <person name="Ba J.G."/>
            <person name="Yim A.K."/>
            <person name="Ouyang C.Y."/>
            <person name="Ngai S.M."/>
            <person name="Chan T.F."/>
            <person name="Leung E.L."/>
            <person name="Liu L."/>
            <person name="Liu Z.G."/>
            <person name="Tsui S.K."/>
        </authorList>
    </citation>
    <scope>NUCLEOTIDE SEQUENCE [LARGE SCALE GENOMIC DNA]</scope>
    <source>
        <strain evidence="3">Derp</strain>
    </source>
</reference>
<feature type="region of interest" description="Disordered" evidence="1">
    <location>
        <begin position="199"/>
        <end position="366"/>
    </location>
</feature>
<dbReference type="Proteomes" id="UP000887458">
    <property type="component" value="Unassembled WGS sequence"/>
</dbReference>
<keyword evidence="2" id="KW-0732">Signal</keyword>
<dbReference type="PANTHER" id="PTHR37000:SF3">
    <property type="entry name" value="MUCIN-22"/>
    <property type="match status" value="1"/>
</dbReference>
<keyword evidence="4" id="KW-1185">Reference proteome</keyword>
<accession>A0ABQ8J087</accession>
<name>A0ABQ8J087_DERPT</name>
<feature type="compositionally biased region" description="Low complexity" evidence="1">
    <location>
        <begin position="209"/>
        <end position="353"/>
    </location>
</feature>
<dbReference type="InterPro" id="IPR053330">
    <property type="entry name" value="Mucin-22-like"/>
</dbReference>
<comment type="caution">
    <text evidence="3">The sequence shown here is derived from an EMBL/GenBank/DDBJ whole genome shotgun (WGS) entry which is preliminary data.</text>
</comment>
<gene>
    <name evidence="3" type="ORF">DERP_000476</name>
</gene>
<evidence type="ECO:0000256" key="1">
    <source>
        <dbReference type="SAM" id="MobiDB-lite"/>
    </source>
</evidence>
<evidence type="ECO:0000256" key="2">
    <source>
        <dbReference type="SAM" id="SignalP"/>
    </source>
</evidence>
<organism evidence="3 4">
    <name type="scientific">Dermatophagoides pteronyssinus</name>
    <name type="common">European house dust mite</name>
    <dbReference type="NCBI Taxonomy" id="6956"/>
    <lineage>
        <taxon>Eukaryota</taxon>
        <taxon>Metazoa</taxon>
        <taxon>Ecdysozoa</taxon>
        <taxon>Arthropoda</taxon>
        <taxon>Chelicerata</taxon>
        <taxon>Arachnida</taxon>
        <taxon>Acari</taxon>
        <taxon>Acariformes</taxon>
        <taxon>Sarcoptiformes</taxon>
        <taxon>Astigmata</taxon>
        <taxon>Psoroptidia</taxon>
        <taxon>Analgoidea</taxon>
        <taxon>Pyroglyphidae</taxon>
        <taxon>Dermatophagoidinae</taxon>
        <taxon>Dermatophagoides</taxon>
    </lineage>
</organism>
<proteinExistence type="predicted"/>
<protein>
    <submittedName>
        <fullName evidence="3">Uncharacterized protein</fullName>
    </submittedName>
</protein>
<feature type="chain" id="PRO_5045753339" evidence="2">
    <location>
        <begin position="17"/>
        <end position="366"/>
    </location>
</feature>
<reference evidence="3 4" key="2">
    <citation type="journal article" date="2022" name="Mol. Biol. Evol.">
        <title>Comparative Genomics Reveals Insights into the Divergent Evolution of Astigmatic Mites and Household Pest Adaptations.</title>
        <authorList>
            <person name="Xiong Q."/>
            <person name="Wan A.T."/>
            <person name="Liu X."/>
            <person name="Fung C.S."/>
            <person name="Xiao X."/>
            <person name="Malainual N."/>
            <person name="Hou J."/>
            <person name="Wang L."/>
            <person name="Wang M."/>
            <person name="Yang K.Y."/>
            <person name="Cui Y."/>
            <person name="Leung E.L."/>
            <person name="Nong W."/>
            <person name="Shin S.K."/>
            <person name="Au S.W."/>
            <person name="Jeong K.Y."/>
            <person name="Chew F.T."/>
            <person name="Hui J.H."/>
            <person name="Leung T.F."/>
            <person name="Tungtrongchitr A."/>
            <person name="Zhong N."/>
            <person name="Liu Z."/>
            <person name="Tsui S.K."/>
        </authorList>
    </citation>
    <scope>NUCLEOTIDE SEQUENCE [LARGE SCALE GENOMIC DNA]</scope>
    <source>
        <strain evidence="3">Derp</strain>
    </source>
</reference>
<evidence type="ECO:0000313" key="4">
    <source>
        <dbReference type="Proteomes" id="UP000887458"/>
    </source>
</evidence>
<dbReference type="EMBL" id="NJHN03000095">
    <property type="protein sequence ID" value="KAH9415981.1"/>
    <property type="molecule type" value="Genomic_DNA"/>
</dbReference>